<dbReference type="PANTHER" id="PTHR43240">
    <property type="entry name" value="1,4-DIHYDROXY-2-NAPHTHOYL-COA THIOESTERASE 1"/>
    <property type="match status" value="1"/>
</dbReference>
<evidence type="ECO:0000313" key="10">
    <source>
        <dbReference type="Proteomes" id="UP000592216"/>
    </source>
</evidence>
<comment type="caution">
    <text evidence="9">The sequence shown here is derived from an EMBL/GenBank/DDBJ whole genome shotgun (WGS) entry which is preliminary data.</text>
</comment>
<accession>A0A850Q6X0</accession>
<dbReference type="InterPro" id="IPR006683">
    <property type="entry name" value="Thioestr_dom"/>
</dbReference>
<comment type="catalytic activity">
    <reaction evidence="2">
        <text>a fatty acyl-CoA + H2O = a fatty acid + CoA + H(+)</text>
        <dbReference type="Rhea" id="RHEA:16781"/>
        <dbReference type="ChEBI" id="CHEBI:15377"/>
        <dbReference type="ChEBI" id="CHEBI:15378"/>
        <dbReference type="ChEBI" id="CHEBI:28868"/>
        <dbReference type="ChEBI" id="CHEBI:57287"/>
        <dbReference type="ChEBI" id="CHEBI:77636"/>
        <dbReference type="EC" id="3.1.2.20"/>
    </reaction>
</comment>
<dbReference type="EC" id="3.1.2.20" evidence="5"/>
<dbReference type="Gene3D" id="3.10.129.10">
    <property type="entry name" value="Hotdog Thioesterase"/>
    <property type="match status" value="1"/>
</dbReference>
<dbReference type="RefSeq" id="WP_177156282.1">
    <property type="nucleotide sequence ID" value="NZ_JABCJE010000001.1"/>
</dbReference>
<dbReference type="NCBIfam" id="TIGR00369">
    <property type="entry name" value="unchar_dom_1"/>
    <property type="match status" value="1"/>
</dbReference>
<dbReference type="EMBL" id="JABCJE010000001">
    <property type="protein sequence ID" value="NVO21751.1"/>
    <property type="molecule type" value="Genomic_DNA"/>
</dbReference>
<evidence type="ECO:0000256" key="1">
    <source>
        <dbReference type="ARBA" id="ARBA00022801"/>
    </source>
</evidence>
<evidence type="ECO:0000256" key="7">
    <source>
        <dbReference type="ARBA" id="ARBA00048062"/>
    </source>
</evidence>
<feature type="domain" description="Thioesterase" evidence="8">
    <location>
        <begin position="48"/>
        <end position="121"/>
    </location>
</feature>
<dbReference type="Pfam" id="PF03061">
    <property type="entry name" value="4HBT"/>
    <property type="match status" value="1"/>
</dbReference>
<gene>
    <name evidence="9" type="ORF">HJ536_00135</name>
</gene>
<comment type="catalytic activity">
    <reaction evidence="3">
        <text>a long-chain fatty acyl-CoA + H2O = a long-chain fatty acid + CoA + H(+)</text>
        <dbReference type="Rhea" id="RHEA:67680"/>
        <dbReference type="ChEBI" id="CHEBI:15377"/>
        <dbReference type="ChEBI" id="CHEBI:15378"/>
        <dbReference type="ChEBI" id="CHEBI:57287"/>
        <dbReference type="ChEBI" id="CHEBI:57560"/>
        <dbReference type="ChEBI" id="CHEBI:83139"/>
    </reaction>
</comment>
<dbReference type="GO" id="GO:0047617">
    <property type="term" value="F:fatty acyl-CoA hydrolase activity"/>
    <property type="evidence" value="ECO:0007669"/>
    <property type="project" value="UniProtKB-EC"/>
</dbReference>
<reference evidence="9 10" key="1">
    <citation type="submission" date="2020-04" db="EMBL/GenBank/DDBJ databases">
        <title>Donghicola sp., a member of the Rhodobacteraceae family isolated from mangrove forest in Thailand.</title>
        <authorList>
            <person name="Charoenyingcharoen P."/>
            <person name="Yukphan P."/>
        </authorList>
    </citation>
    <scope>NUCLEOTIDE SEQUENCE [LARGE SCALE GENOMIC DNA]</scope>
    <source>
        <strain evidence="9 10">B5-SW-15</strain>
    </source>
</reference>
<dbReference type="CDD" id="cd03443">
    <property type="entry name" value="PaaI_thioesterase"/>
    <property type="match status" value="1"/>
</dbReference>
<sequence length="138" mass="14539">MTDTTEARVRASFAQQSMMQTIGAELTSVAKCTVTITAPVGDGVRQQQGFAHGGMLFSIGDSAAGYAALTTQPEGTDVMTIEMKINYLAPAAGQLEAVGRVIKAGRRMVVVAADIWADDGTRRRQVAMMQGTMIPVAS</sequence>
<name>A0A850Q6X0_9RHOB</name>
<proteinExistence type="inferred from homology"/>
<evidence type="ECO:0000313" key="9">
    <source>
        <dbReference type="EMBL" id="NVO21751.1"/>
    </source>
</evidence>
<keyword evidence="1" id="KW-0378">Hydrolase</keyword>
<dbReference type="Proteomes" id="UP000592216">
    <property type="component" value="Unassembled WGS sequence"/>
</dbReference>
<evidence type="ECO:0000256" key="4">
    <source>
        <dbReference type="ARBA" id="ARBA00038381"/>
    </source>
</evidence>
<evidence type="ECO:0000256" key="2">
    <source>
        <dbReference type="ARBA" id="ARBA00035880"/>
    </source>
</evidence>
<dbReference type="AlphaFoldDB" id="A0A850Q6X0"/>
<dbReference type="PANTHER" id="PTHR43240:SF20">
    <property type="entry name" value="MEDIUM_LONG-CHAIN ACYL-COA THIOESTERASE YIGI"/>
    <property type="match status" value="1"/>
</dbReference>
<evidence type="ECO:0000256" key="5">
    <source>
        <dbReference type="ARBA" id="ARBA00038894"/>
    </source>
</evidence>
<evidence type="ECO:0000256" key="3">
    <source>
        <dbReference type="ARBA" id="ARBA00036002"/>
    </source>
</evidence>
<comment type="similarity">
    <text evidence="4">Belongs to the YigI thioesterase family.</text>
</comment>
<protein>
    <recommendedName>
        <fullName evidence="6">Medium/long-chain acyl-CoA thioesterase YigI</fullName>
        <ecNumber evidence="5">3.1.2.20</ecNumber>
    </recommendedName>
</protein>
<organism evidence="9 10">
    <name type="scientific">Donghicola mangrovi</name>
    <dbReference type="NCBI Taxonomy" id="2729614"/>
    <lineage>
        <taxon>Bacteria</taxon>
        <taxon>Pseudomonadati</taxon>
        <taxon>Pseudomonadota</taxon>
        <taxon>Alphaproteobacteria</taxon>
        <taxon>Rhodobacterales</taxon>
        <taxon>Roseobacteraceae</taxon>
        <taxon>Donghicola</taxon>
    </lineage>
</organism>
<comment type="catalytic activity">
    <reaction evidence="7">
        <text>a medium-chain fatty acyl-CoA + H2O = a medium-chain fatty acid + CoA + H(+)</text>
        <dbReference type="Rhea" id="RHEA:68184"/>
        <dbReference type="ChEBI" id="CHEBI:15377"/>
        <dbReference type="ChEBI" id="CHEBI:15378"/>
        <dbReference type="ChEBI" id="CHEBI:57287"/>
        <dbReference type="ChEBI" id="CHEBI:59558"/>
        <dbReference type="ChEBI" id="CHEBI:90546"/>
    </reaction>
</comment>
<evidence type="ECO:0000259" key="8">
    <source>
        <dbReference type="Pfam" id="PF03061"/>
    </source>
</evidence>
<dbReference type="SUPFAM" id="SSF54637">
    <property type="entry name" value="Thioesterase/thiol ester dehydrase-isomerase"/>
    <property type="match status" value="1"/>
</dbReference>
<dbReference type="InterPro" id="IPR003736">
    <property type="entry name" value="PAAI_dom"/>
</dbReference>
<dbReference type="InterPro" id="IPR029069">
    <property type="entry name" value="HotDog_dom_sf"/>
</dbReference>
<evidence type="ECO:0000256" key="6">
    <source>
        <dbReference type="ARBA" id="ARBA00040062"/>
    </source>
</evidence>